<dbReference type="Pfam" id="PF17832">
    <property type="entry name" value="Pre-PUA"/>
    <property type="match status" value="1"/>
</dbReference>
<dbReference type="Gene3D" id="3.10.400.20">
    <property type="match status" value="1"/>
</dbReference>
<dbReference type="SUPFAM" id="SSF88697">
    <property type="entry name" value="PUA domain-like"/>
    <property type="match status" value="1"/>
</dbReference>
<dbReference type="PROSITE" id="PS50890">
    <property type="entry name" value="PUA"/>
    <property type="match status" value="1"/>
</dbReference>
<dbReference type="Pfam" id="PF25304">
    <property type="entry name" value="WHD_eIF2D"/>
    <property type="match status" value="1"/>
</dbReference>
<dbReference type="PANTHER" id="PTHR12217:SF4">
    <property type="entry name" value="EUKARYOTIC TRANSLATION INITIATION FACTOR 2D"/>
    <property type="match status" value="1"/>
</dbReference>
<accession>A0AAD8LJ08</accession>
<dbReference type="PANTHER" id="PTHR12217">
    <property type="entry name" value="EUKARYOTIC TRANSLATION INITIATION FACTOR 2D"/>
    <property type="match status" value="1"/>
</dbReference>
<dbReference type="InterPro" id="IPR015947">
    <property type="entry name" value="PUA-like_sf"/>
</dbReference>
<dbReference type="CDD" id="cd21156">
    <property type="entry name" value="PUA_eIF2d-like"/>
    <property type="match status" value="1"/>
</dbReference>
<dbReference type="Pfam" id="PF01253">
    <property type="entry name" value="SUI1"/>
    <property type="match status" value="1"/>
</dbReference>
<comment type="caution">
    <text evidence="3">The sequence shown here is derived from an EMBL/GenBank/DDBJ whole genome shotgun (WGS) entry which is preliminary data.</text>
</comment>
<dbReference type="InterPro" id="IPR036877">
    <property type="entry name" value="SUI1_dom_sf"/>
</dbReference>
<dbReference type="Gene3D" id="3.30.780.10">
    <property type="entry name" value="SUI1-like domain"/>
    <property type="match status" value="1"/>
</dbReference>
<keyword evidence="1" id="KW-0963">Cytoplasm</keyword>
<dbReference type="InterPro" id="IPR057429">
    <property type="entry name" value="WH_eIF2D"/>
</dbReference>
<gene>
    <name evidence="3" type="ORF">BgAZ_205210</name>
</gene>
<dbReference type="AlphaFoldDB" id="A0AAD8LJ08"/>
<evidence type="ECO:0000256" key="1">
    <source>
        <dbReference type="ARBA" id="ARBA00022490"/>
    </source>
</evidence>
<dbReference type="EMBL" id="JAVEPI010000002">
    <property type="protein sequence ID" value="KAK1443645.1"/>
    <property type="molecule type" value="Genomic_DNA"/>
</dbReference>
<evidence type="ECO:0000313" key="4">
    <source>
        <dbReference type="Proteomes" id="UP001230268"/>
    </source>
</evidence>
<dbReference type="GO" id="GO:0003743">
    <property type="term" value="F:translation initiation factor activity"/>
    <property type="evidence" value="ECO:0007669"/>
    <property type="project" value="InterPro"/>
</dbReference>
<dbReference type="InterPro" id="IPR041366">
    <property type="entry name" value="Pre-PUA"/>
</dbReference>
<dbReference type="PROSITE" id="PS50296">
    <property type="entry name" value="SUI1"/>
    <property type="match status" value="1"/>
</dbReference>
<dbReference type="GO" id="GO:0001731">
    <property type="term" value="P:formation of translation preinitiation complex"/>
    <property type="evidence" value="ECO:0007669"/>
    <property type="project" value="InterPro"/>
</dbReference>
<name>A0AAD8LJ08_BABGI</name>
<dbReference type="InterPro" id="IPR004521">
    <property type="entry name" value="Uncharacterised_CHP00451"/>
</dbReference>
<feature type="domain" description="SUI1" evidence="2">
    <location>
        <begin position="495"/>
        <end position="549"/>
    </location>
</feature>
<evidence type="ECO:0000313" key="3">
    <source>
        <dbReference type="EMBL" id="KAK1443645.1"/>
    </source>
</evidence>
<organism evidence="3 4">
    <name type="scientific">Babesia gibsoni</name>
    <dbReference type="NCBI Taxonomy" id="33632"/>
    <lineage>
        <taxon>Eukaryota</taxon>
        <taxon>Sar</taxon>
        <taxon>Alveolata</taxon>
        <taxon>Apicomplexa</taxon>
        <taxon>Aconoidasida</taxon>
        <taxon>Piroplasmida</taxon>
        <taxon>Babesiidae</taxon>
        <taxon>Babesia</taxon>
    </lineage>
</organism>
<dbReference type="Proteomes" id="UP001230268">
    <property type="component" value="Unassembled WGS sequence"/>
</dbReference>
<sequence length="571" mass="62397">MFKKVELGNSSLVGSKDRKVLRARAVKAFSLNDSQADSLMPPKAAFSVAKLAGTRHTLYMADADPCLVVLHDGLIIPTIYALWNAPPVFPELKIHRQVLSYIMRGAHLMIPGVLNWSDSFQAGSLAVVTLVGSTKPVAIGICQNPLDDNGELKTSGRALEVLHHYGDGLCKLSPKPFPCPDLGDEHAASEEGATDKTVHSQNDNNAAIQSDGCDSCSATIEGNSETQIVTGEGVAHSNVAEPQAVAESTIEDITESVENMGMHEHSLDSKNTVGESVRFAVPLVDLTLRICFLQTIHNVTDDKLPMDISALYSQMNADGTKIVSKSAFKSLVKEANMWDDNVCTENAGALISYKNSSFKKIAKMFQAWAKEGLISMKEARGVTTVVQIHRSSEAYVKFTPFNIAKEKEKDAKKVDKIVVRRLLAFSAGQRKDLAALGLHIDNKPMGVDQFKKIVIEHISNEGSVILDHMNKATQYHQIWRGDESAPICKGPAQPVTVSVEPRGNRKHITVVKGLFNYLFNEDEDSILETLRRKFASAVSVNNGVISIQGRVPVKNELVDHFGLSQQHIKLL</sequence>
<proteinExistence type="predicted"/>
<protein>
    <recommendedName>
        <fullName evidence="2">SUI1 domain-containing protein</fullName>
    </recommendedName>
</protein>
<evidence type="ECO:0000259" key="2">
    <source>
        <dbReference type="PROSITE" id="PS50296"/>
    </source>
</evidence>
<dbReference type="InterPro" id="IPR039757">
    <property type="entry name" value="EIF2D"/>
</dbReference>
<keyword evidence="4" id="KW-1185">Reference proteome</keyword>
<dbReference type="InterPro" id="IPR001950">
    <property type="entry name" value="SUI1"/>
</dbReference>
<reference evidence="3" key="1">
    <citation type="submission" date="2023-08" db="EMBL/GenBank/DDBJ databases">
        <title>Draft sequence of the Babesia gibsoni genome.</title>
        <authorList>
            <person name="Yamagishi J.Y."/>
            <person name="Xuan X.X."/>
        </authorList>
    </citation>
    <scope>NUCLEOTIDE SEQUENCE</scope>
    <source>
        <strain evidence="3">Azabu</strain>
    </source>
</reference>
<dbReference type="GO" id="GO:0003723">
    <property type="term" value="F:RNA binding"/>
    <property type="evidence" value="ECO:0007669"/>
    <property type="project" value="InterPro"/>
</dbReference>
<dbReference type="NCBIfam" id="TIGR00451">
    <property type="entry name" value="unchar_dom_2"/>
    <property type="match status" value="1"/>
</dbReference>
<dbReference type="SUPFAM" id="SSF55159">
    <property type="entry name" value="eIF1-like"/>
    <property type="match status" value="1"/>
</dbReference>
<dbReference type="InterPro" id="IPR048248">
    <property type="entry name" value="PUA_eIF2d-like"/>
</dbReference>
<dbReference type="Pfam" id="PF26292">
    <property type="entry name" value="PUA_elF2D"/>
    <property type="match status" value="1"/>
</dbReference>